<organism evidence="3 4">
    <name type="scientific">Haloarcula hispanica icosahedral virus 2</name>
    <dbReference type="NCBI Taxonomy" id="1154689"/>
    <lineage>
        <taxon>Viruses</taxon>
        <taxon>Singelaviria</taxon>
        <taxon>Helvetiavirae</taxon>
        <taxon>Dividoviricota</taxon>
        <taxon>Laserviricetes</taxon>
        <taxon>Halopanivirales</taxon>
        <taxon>Sphaerolipoviridae</taxon>
        <taxon>Alphasphaerolipovirus</taxon>
        <taxon>Alphasphaerolipovirus helsinkii</taxon>
    </lineage>
</organism>
<reference evidence="3 4" key="1">
    <citation type="journal article" date="2012" name="J. Virol.">
        <title>Closely related archaeal Haloarcula hispanica icosahedral viruses HHIV-2 and SH1 have nonhomologous genes encoding host recognition functions.</title>
        <authorList>
            <person name="Jaakkola S.T."/>
            <person name="Penttinen R.K."/>
            <person name="Vilen S.T."/>
            <person name="Jalasvuori M."/>
            <person name="Ronnholm G."/>
            <person name="Bamford J.K."/>
            <person name="Bamford D.H."/>
            <person name="Oksanen H.M."/>
        </authorList>
    </citation>
    <scope>NUCLEOTIDE SEQUENCE [LARGE SCALE GENOMIC DNA]</scope>
</reference>
<evidence type="ECO:0000256" key="2">
    <source>
        <dbReference type="SAM" id="Phobius"/>
    </source>
</evidence>
<evidence type="ECO:0000313" key="4">
    <source>
        <dbReference type="Proteomes" id="UP000007576"/>
    </source>
</evidence>
<feature type="transmembrane region" description="Helical" evidence="2">
    <location>
        <begin position="12"/>
        <end position="35"/>
    </location>
</feature>
<keyword evidence="2" id="KW-0812">Transmembrane</keyword>
<keyword evidence="2" id="KW-0472">Membrane</keyword>
<feature type="compositionally biased region" description="Basic and acidic residues" evidence="1">
    <location>
        <begin position="68"/>
        <end position="79"/>
    </location>
</feature>
<feature type="region of interest" description="Disordered" evidence="1">
    <location>
        <begin position="68"/>
        <end position="97"/>
    </location>
</feature>
<sequence>MSVLPATLTEYVLPVAVLVSAAATTSTAAFAWRLWSLSRTHDRALFGEEEVDGHDGIIETVNRNQRMTREHRQTLRREGMTPAGRVYDGDDDARHPD</sequence>
<evidence type="ECO:0000313" key="3">
    <source>
        <dbReference type="EMBL" id="AFD02308.1"/>
    </source>
</evidence>
<name>H9AZY3_9VIRU</name>
<dbReference type="EMBL" id="JN968479">
    <property type="protein sequence ID" value="AFD02308.1"/>
    <property type="molecule type" value="Genomic_DNA"/>
</dbReference>
<dbReference type="Proteomes" id="UP000007576">
    <property type="component" value="Segment"/>
</dbReference>
<evidence type="ECO:0000256" key="1">
    <source>
        <dbReference type="SAM" id="MobiDB-lite"/>
    </source>
</evidence>
<keyword evidence="4" id="KW-1185">Reference proteome</keyword>
<proteinExistence type="predicted"/>
<dbReference type="RefSeq" id="YP_005352813.1">
    <property type="nucleotide sequence ID" value="NC_016989.1"/>
</dbReference>
<dbReference type="OrthoDB" id="25954at10239"/>
<protein>
    <submittedName>
        <fullName evidence="3">Uncharacterized protein</fullName>
    </submittedName>
</protein>
<accession>H9AZY3</accession>
<dbReference type="GeneID" id="14517158"/>
<keyword evidence="2" id="KW-1133">Transmembrane helix</keyword>
<dbReference type="KEGG" id="vg:14517158"/>